<dbReference type="CDD" id="cd00761">
    <property type="entry name" value="Glyco_tranf_GTA_type"/>
    <property type="match status" value="1"/>
</dbReference>
<dbReference type="Pfam" id="PF00535">
    <property type="entry name" value="Glycos_transf_2"/>
    <property type="match status" value="1"/>
</dbReference>
<dbReference type="SUPFAM" id="SSF53448">
    <property type="entry name" value="Nucleotide-diphospho-sugar transferases"/>
    <property type="match status" value="1"/>
</dbReference>
<dbReference type="Gene3D" id="3.90.550.10">
    <property type="entry name" value="Spore Coat Polysaccharide Biosynthesis Protein SpsA, Chain A"/>
    <property type="match status" value="1"/>
</dbReference>
<evidence type="ECO:0000313" key="4">
    <source>
        <dbReference type="Proteomes" id="UP000093501"/>
    </source>
</evidence>
<dbReference type="Gene3D" id="3.40.50.2000">
    <property type="entry name" value="Glycogen Phosphorylase B"/>
    <property type="match status" value="1"/>
</dbReference>
<keyword evidence="4" id="KW-1185">Reference proteome</keyword>
<evidence type="ECO:0000259" key="2">
    <source>
        <dbReference type="Pfam" id="PF13524"/>
    </source>
</evidence>
<evidence type="ECO:0000259" key="1">
    <source>
        <dbReference type="Pfam" id="PF00535"/>
    </source>
</evidence>
<evidence type="ECO:0000313" key="3">
    <source>
        <dbReference type="EMBL" id="OCL33334.1"/>
    </source>
</evidence>
<dbReference type="SUPFAM" id="SSF53756">
    <property type="entry name" value="UDP-Glycosyltransferase/glycogen phosphorylase"/>
    <property type="match status" value="1"/>
</dbReference>
<name>A0A1C0AKW2_9ACTN</name>
<accession>A0A1C0AKW2</accession>
<dbReference type="Pfam" id="PF13524">
    <property type="entry name" value="Glyco_trans_1_2"/>
    <property type="match status" value="1"/>
</dbReference>
<dbReference type="InterPro" id="IPR055259">
    <property type="entry name" value="YkvP/CgeB_Glyco_trans-like"/>
</dbReference>
<dbReference type="Proteomes" id="UP000093501">
    <property type="component" value="Unassembled WGS sequence"/>
</dbReference>
<dbReference type="EMBL" id="MBQD01000022">
    <property type="protein sequence ID" value="OCL33334.1"/>
    <property type="molecule type" value="Genomic_DNA"/>
</dbReference>
<organism evidence="3 4">
    <name type="scientific">Tessaracoccus lapidicaptus</name>
    <dbReference type="NCBI Taxonomy" id="1427523"/>
    <lineage>
        <taxon>Bacteria</taxon>
        <taxon>Bacillati</taxon>
        <taxon>Actinomycetota</taxon>
        <taxon>Actinomycetes</taxon>
        <taxon>Propionibacteriales</taxon>
        <taxon>Propionibacteriaceae</taxon>
        <taxon>Tessaracoccus</taxon>
    </lineage>
</organism>
<protein>
    <recommendedName>
        <fullName evidence="5">Glycosyltransferase</fullName>
    </recommendedName>
</protein>
<feature type="domain" description="Glycosyltransferase 2-like" evidence="1">
    <location>
        <begin position="406"/>
        <end position="511"/>
    </location>
</feature>
<dbReference type="InterPro" id="IPR029044">
    <property type="entry name" value="Nucleotide-diphossugar_trans"/>
</dbReference>
<gene>
    <name evidence="3" type="ORF">BCR15_05790</name>
</gene>
<dbReference type="AlphaFoldDB" id="A0A1C0AKW2"/>
<dbReference type="InterPro" id="IPR001173">
    <property type="entry name" value="Glyco_trans_2-like"/>
</dbReference>
<feature type="domain" description="Spore protein YkvP/CgeB glycosyl transferase-like" evidence="2">
    <location>
        <begin position="235"/>
        <end position="388"/>
    </location>
</feature>
<proteinExistence type="predicted"/>
<comment type="caution">
    <text evidence="3">The sequence shown here is derived from an EMBL/GenBank/DDBJ whole genome shotgun (WGS) entry which is preliminary data.</text>
</comment>
<sequence length="625" mass="70489">MQESTTALAQVRTALWHLRAGGVGQLREFLRRRRRPGAGRPDRLFKDSDGRLSFQPWQYPEAEPRRRLRVGIIADAFTLGSFRYEWHQVLLSPDAWREQLDAEDLDLLFVESAWAGNGKAWQYHLTGTSAPRPAVVELAAEARRRGIPSVFWNKEDPTHFEDFLDTAALFDWVFTTDAECVPAYRERLGHDRVGVIPFAVADRVCNPVRMSREHQPRGIAFAGTWFAHKYPERREQMRLLFDAALKAETEDVKFDIFSRFLDHDEKYQFPEPYASHVVGSLDYDQMLSAYRSYKVFLNVNTVTTSPTMFARRVLEITACGTPVVSTPAPSLAAFLGDGVAQVSTPAEVESAIGSLVTDEMARARMVHVGQRNLWKAHTYGHRVDTILESVGIPNEPVRLPTVSALVATNRPHQIDHVLARVAAQRDVDLQLLVATHNFEDRDVAAKARALGIENVTVLPMGTDDTLGDCLNALLDRADGEVVSKMDDDDWYGPDYLADLLRAMRYSDAEVVGKHCRFVHLAARDVTVLTQEVNEHRYTHFVAGPTLTAARDLARTLRFAPRTRGEDSDFLERALAEGGRIYAADRFNFVQWRSGRPEDHTWTADDESFLKSDVHLPGLPLATVEL</sequence>
<reference evidence="4" key="1">
    <citation type="submission" date="2016-07" db="EMBL/GenBank/DDBJ databases">
        <authorList>
            <person name="Florea S."/>
            <person name="Webb J.S."/>
            <person name="Jaromczyk J."/>
            <person name="Schardl C.L."/>
        </authorList>
    </citation>
    <scope>NUCLEOTIDE SEQUENCE [LARGE SCALE GENOMIC DNA]</scope>
    <source>
        <strain evidence="4">IPBSL-7</strain>
    </source>
</reference>
<evidence type="ECO:0008006" key="5">
    <source>
        <dbReference type="Google" id="ProtNLM"/>
    </source>
</evidence>